<feature type="binding site" evidence="6">
    <location>
        <position position="90"/>
    </location>
    <ligand>
        <name>Zn(2+)</name>
        <dbReference type="ChEBI" id="CHEBI:29105"/>
    </ligand>
</feature>
<dbReference type="AlphaFoldDB" id="A0A432MBV8"/>
<evidence type="ECO:0000256" key="4">
    <source>
        <dbReference type="ARBA" id="ARBA00023002"/>
    </source>
</evidence>
<feature type="active site" description="Nucleophile" evidence="6">
    <location>
        <position position="162"/>
    </location>
</feature>
<keyword evidence="8" id="KW-0732">Signal</keyword>
<protein>
    <recommendedName>
        <fullName evidence="6">Peptide methionine sulfoxide reductase MsrB</fullName>
        <ecNumber evidence="6">1.8.4.12</ecNumber>
    </recommendedName>
    <alternativeName>
        <fullName evidence="6">Peptide-methionine (R)-S-oxide reductase</fullName>
    </alternativeName>
</protein>
<dbReference type="Proteomes" id="UP000280296">
    <property type="component" value="Unassembled WGS sequence"/>
</dbReference>
<feature type="region of interest" description="Disordered" evidence="7">
    <location>
        <begin position="23"/>
        <end position="50"/>
    </location>
</feature>
<feature type="binding site" evidence="6">
    <location>
        <position position="142"/>
    </location>
    <ligand>
        <name>Zn(2+)</name>
        <dbReference type="ChEBI" id="CHEBI:29105"/>
    </ligand>
</feature>
<gene>
    <name evidence="6 10" type="primary">msrB</name>
    <name evidence="10" type="ORF">TsocGM_25430</name>
</gene>
<reference evidence="10 11" key="2">
    <citation type="submission" date="2019-01" db="EMBL/GenBank/DDBJ databases">
        <title>Tautonia sociabilis, a novel thermotolerant planctomycete of Isosphaeraceae family, isolated from a 4000 m deep subterranean habitat.</title>
        <authorList>
            <person name="Kovaleva O.L."/>
            <person name="Elcheninov A.G."/>
            <person name="Van Heerden E."/>
            <person name="Toshchakov S.V."/>
            <person name="Novikov A."/>
            <person name="Bonch-Osmolovskaya E.A."/>
            <person name="Kublanov I.V."/>
        </authorList>
    </citation>
    <scope>NUCLEOTIDE SEQUENCE [LARGE SCALE GENOMIC DNA]</scope>
    <source>
        <strain evidence="10 11">GM2012</strain>
    </source>
</reference>
<dbReference type="PANTHER" id="PTHR10173">
    <property type="entry name" value="METHIONINE SULFOXIDE REDUCTASE"/>
    <property type="match status" value="1"/>
</dbReference>
<dbReference type="GO" id="GO:0030091">
    <property type="term" value="P:protein repair"/>
    <property type="evidence" value="ECO:0007669"/>
    <property type="project" value="InterPro"/>
</dbReference>
<dbReference type="Gene3D" id="2.170.150.20">
    <property type="entry name" value="Peptide methionine sulfoxide reductase"/>
    <property type="match status" value="1"/>
</dbReference>
<evidence type="ECO:0000256" key="1">
    <source>
        <dbReference type="ARBA" id="ARBA00007174"/>
    </source>
</evidence>
<evidence type="ECO:0000256" key="3">
    <source>
        <dbReference type="ARBA" id="ARBA00022833"/>
    </source>
</evidence>
<evidence type="ECO:0000256" key="7">
    <source>
        <dbReference type="SAM" id="MobiDB-lite"/>
    </source>
</evidence>
<dbReference type="FunFam" id="2.170.150.20:FF:000001">
    <property type="entry name" value="Peptide methionine sulfoxide reductase MsrB"/>
    <property type="match status" value="1"/>
</dbReference>
<name>A0A432MBV8_9BACT</name>
<keyword evidence="11" id="KW-1185">Reference proteome</keyword>
<feature type="domain" description="MsrB" evidence="9">
    <location>
        <begin position="51"/>
        <end position="173"/>
    </location>
</feature>
<evidence type="ECO:0000256" key="2">
    <source>
        <dbReference type="ARBA" id="ARBA00022723"/>
    </source>
</evidence>
<feature type="binding site" evidence="6">
    <location>
        <position position="139"/>
    </location>
    <ligand>
        <name>Zn(2+)</name>
        <dbReference type="ChEBI" id="CHEBI:29105"/>
    </ligand>
</feature>
<keyword evidence="4 6" id="KW-0560">Oxidoreductase</keyword>
<evidence type="ECO:0000256" key="5">
    <source>
        <dbReference type="ARBA" id="ARBA00048488"/>
    </source>
</evidence>
<dbReference type="InterPro" id="IPR028427">
    <property type="entry name" value="Met_Sox_Rdtase_MsrB"/>
</dbReference>
<dbReference type="EC" id="1.8.4.12" evidence="6"/>
<dbReference type="GO" id="GO:0033743">
    <property type="term" value="F:peptide-methionine (R)-S-oxide reductase activity"/>
    <property type="evidence" value="ECO:0007669"/>
    <property type="project" value="UniProtKB-UniRule"/>
</dbReference>
<feature type="chain" id="PRO_5018968901" description="Peptide methionine sulfoxide reductase MsrB" evidence="8">
    <location>
        <begin position="22"/>
        <end position="221"/>
    </location>
</feature>
<evidence type="ECO:0000256" key="8">
    <source>
        <dbReference type="SAM" id="SignalP"/>
    </source>
</evidence>
<feature type="binding site" evidence="6">
    <location>
        <position position="93"/>
    </location>
    <ligand>
        <name>Zn(2+)</name>
        <dbReference type="ChEBI" id="CHEBI:29105"/>
    </ligand>
</feature>
<comment type="catalytic activity">
    <reaction evidence="5 6">
        <text>L-methionyl-[protein] + [thioredoxin]-disulfide + H2O = L-methionyl-(R)-S-oxide-[protein] + [thioredoxin]-dithiol</text>
        <dbReference type="Rhea" id="RHEA:24164"/>
        <dbReference type="Rhea" id="RHEA-COMP:10698"/>
        <dbReference type="Rhea" id="RHEA-COMP:10700"/>
        <dbReference type="Rhea" id="RHEA-COMP:12313"/>
        <dbReference type="Rhea" id="RHEA-COMP:12314"/>
        <dbReference type="ChEBI" id="CHEBI:15377"/>
        <dbReference type="ChEBI" id="CHEBI:16044"/>
        <dbReference type="ChEBI" id="CHEBI:29950"/>
        <dbReference type="ChEBI" id="CHEBI:45764"/>
        <dbReference type="ChEBI" id="CHEBI:50058"/>
        <dbReference type="EC" id="1.8.4.12"/>
    </reaction>
</comment>
<dbReference type="NCBIfam" id="TIGR00357">
    <property type="entry name" value="peptide-methionine (R)-S-oxide reductase MsrB"/>
    <property type="match status" value="1"/>
</dbReference>
<dbReference type="InterPro" id="IPR011057">
    <property type="entry name" value="Mss4-like_sf"/>
</dbReference>
<dbReference type="OrthoDB" id="4174719at2"/>
<evidence type="ECO:0000259" key="9">
    <source>
        <dbReference type="PROSITE" id="PS51790"/>
    </source>
</evidence>
<sequence length="221" mass="24163">MRNRILANGAAVLAIAALASAGAGGDEPAAKTSRGRSAAPQSRGPSVVKTDAEWRQQLSEIEYYVTRRKGTERAFTGRYWDHHGDGIYRCVCCATPLFDSRTKFESGTGWPSFFAPLERSVVRTQTDRSNFMVRTEVLCRTCDAHLGHVFRDGPRPTGLRYCMNSAALIFQSRAEYEAEQAARSILETEPETEPAPDPSKGEPGTDEGPTPGPEEEPAPGR</sequence>
<evidence type="ECO:0000256" key="6">
    <source>
        <dbReference type="HAMAP-Rule" id="MF_01400"/>
    </source>
</evidence>
<reference evidence="10 11" key="1">
    <citation type="submission" date="2018-12" db="EMBL/GenBank/DDBJ databases">
        <authorList>
            <person name="Toschakov S.V."/>
        </authorList>
    </citation>
    <scope>NUCLEOTIDE SEQUENCE [LARGE SCALE GENOMIC DNA]</scope>
    <source>
        <strain evidence="10 11">GM2012</strain>
    </source>
</reference>
<dbReference type="HAMAP" id="MF_01400">
    <property type="entry name" value="MsrB"/>
    <property type="match status" value="1"/>
</dbReference>
<keyword evidence="2 6" id="KW-0479">Metal-binding</keyword>
<organism evidence="10 11">
    <name type="scientific">Tautonia sociabilis</name>
    <dbReference type="NCBI Taxonomy" id="2080755"/>
    <lineage>
        <taxon>Bacteria</taxon>
        <taxon>Pseudomonadati</taxon>
        <taxon>Planctomycetota</taxon>
        <taxon>Planctomycetia</taxon>
        <taxon>Isosphaerales</taxon>
        <taxon>Isosphaeraceae</taxon>
        <taxon>Tautonia</taxon>
    </lineage>
</organism>
<comment type="caution">
    <text evidence="10">The sequence shown here is derived from an EMBL/GenBank/DDBJ whole genome shotgun (WGS) entry which is preliminary data.</text>
</comment>
<dbReference type="EMBL" id="RYZH01000104">
    <property type="protein sequence ID" value="RUL81238.1"/>
    <property type="molecule type" value="Genomic_DNA"/>
</dbReference>
<dbReference type="SUPFAM" id="SSF51316">
    <property type="entry name" value="Mss4-like"/>
    <property type="match status" value="1"/>
</dbReference>
<dbReference type="GO" id="GO:0008270">
    <property type="term" value="F:zinc ion binding"/>
    <property type="evidence" value="ECO:0007669"/>
    <property type="project" value="UniProtKB-UniRule"/>
</dbReference>
<accession>A0A432MBV8</accession>
<comment type="cofactor">
    <cofactor evidence="6">
        <name>Zn(2+)</name>
        <dbReference type="ChEBI" id="CHEBI:29105"/>
    </cofactor>
    <text evidence="6">Binds 1 zinc ion per subunit. The zinc ion is important for the structural integrity of the protein.</text>
</comment>
<dbReference type="PROSITE" id="PS51790">
    <property type="entry name" value="MSRB"/>
    <property type="match status" value="1"/>
</dbReference>
<keyword evidence="3 6" id="KW-0862">Zinc</keyword>
<dbReference type="GO" id="GO:0005737">
    <property type="term" value="C:cytoplasm"/>
    <property type="evidence" value="ECO:0007669"/>
    <property type="project" value="TreeGrafter"/>
</dbReference>
<dbReference type="PANTHER" id="PTHR10173:SF52">
    <property type="entry name" value="METHIONINE-R-SULFOXIDE REDUCTASE B1"/>
    <property type="match status" value="1"/>
</dbReference>
<proteinExistence type="inferred from homology"/>
<dbReference type="GO" id="GO:0006979">
    <property type="term" value="P:response to oxidative stress"/>
    <property type="evidence" value="ECO:0007669"/>
    <property type="project" value="InterPro"/>
</dbReference>
<comment type="similarity">
    <text evidence="1 6">Belongs to the MsrB Met sulfoxide reductase family.</text>
</comment>
<dbReference type="InterPro" id="IPR002579">
    <property type="entry name" value="Met_Sox_Rdtase_MsrB_dom"/>
</dbReference>
<evidence type="ECO:0000313" key="10">
    <source>
        <dbReference type="EMBL" id="RUL81238.1"/>
    </source>
</evidence>
<dbReference type="Pfam" id="PF01641">
    <property type="entry name" value="SelR"/>
    <property type="match status" value="1"/>
</dbReference>
<evidence type="ECO:0000313" key="11">
    <source>
        <dbReference type="Proteomes" id="UP000280296"/>
    </source>
</evidence>
<feature type="region of interest" description="Disordered" evidence="7">
    <location>
        <begin position="179"/>
        <end position="221"/>
    </location>
</feature>
<feature type="signal peptide" evidence="8">
    <location>
        <begin position="1"/>
        <end position="21"/>
    </location>
</feature>